<dbReference type="InterPro" id="IPR008979">
    <property type="entry name" value="Galactose-bd-like_sf"/>
</dbReference>
<dbReference type="SUPFAM" id="SSF49303">
    <property type="entry name" value="beta-Galactosidase/glucuronidase domain"/>
    <property type="match status" value="3"/>
</dbReference>
<comment type="catalytic activity">
    <reaction evidence="1">
        <text>Hydrolysis of terminal, non-reducing beta-D-mannose residues in beta-D-mannosides.</text>
        <dbReference type="EC" id="3.2.1.25"/>
    </reaction>
</comment>
<gene>
    <name evidence="20" type="ORF">LCGC14_0780440</name>
</gene>
<dbReference type="Gene3D" id="2.60.40.10">
    <property type="entry name" value="Immunoglobulins"/>
    <property type="match status" value="2"/>
</dbReference>
<dbReference type="Gene3D" id="2.60.120.260">
    <property type="entry name" value="Galactose-binding domain-like"/>
    <property type="match status" value="1"/>
</dbReference>
<comment type="pathway">
    <text evidence="4">Glycan metabolism; N-glycan degradation.</text>
</comment>
<evidence type="ECO:0000259" key="16">
    <source>
        <dbReference type="Pfam" id="PF00703"/>
    </source>
</evidence>
<dbReference type="InterPro" id="IPR006102">
    <property type="entry name" value="Ig-like_GH2"/>
</dbReference>
<evidence type="ECO:0000256" key="15">
    <source>
        <dbReference type="ARBA" id="ARBA00041614"/>
    </source>
</evidence>
<dbReference type="Gene3D" id="3.20.20.80">
    <property type="entry name" value="Glycosidases"/>
    <property type="match status" value="1"/>
</dbReference>
<evidence type="ECO:0000256" key="7">
    <source>
        <dbReference type="ARBA" id="ARBA00022525"/>
    </source>
</evidence>
<evidence type="ECO:0000259" key="19">
    <source>
        <dbReference type="Pfam" id="PF22666"/>
    </source>
</evidence>
<evidence type="ECO:0000256" key="6">
    <source>
        <dbReference type="ARBA" id="ARBA00012754"/>
    </source>
</evidence>
<dbReference type="InterPro" id="IPR050887">
    <property type="entry name" value="Beta-mannosidase_GH2"/>
</dbReference>
<dbReference type="Pfam" id="PF17786">
    <property type="entry name" value="Mannosidase_ig"/>
    <property type="match status" value="1"/>
</dbReference>
<keyword evidence="9" id="KW-0378">Hydrolase</keyword>
<dbReference type="EMBL" id="LAZR01002014">
    <property type="protein sequence ID" value="KKN35764.1"/>
    <property type="molecule type" value="Genomic_DNA"/>
</dbReference>
<dbReference type="InterPro" id="IPR017853">
    <property type="entry name" value="GH"/>
</dbReference>
<keyword evidence="10" id="KW-0325">Glycoprotein</keyword>
<evidence type="ECO:0000256" key="3">
    <source>
        <dbReference type="ARBA" id="ARBA00004613"/>
    </source>
</evidence>
<evidence type="ECO:0000256" key="14">
    <source>
        <dbReference type="ARBA" id="ARBA00041069"/>
    </source>
</evidence>
<dbReference type="PANTHER" id="PTHR43730:SF1">
    <property type="entry name" value="BETA-MANNOSIDASE"/>
    <property type="match status" value="1"/>
</dbReference>
<reference evidence="20" key="1">
    <citation type="journal article" date="2015" name="Nature">
        <title>Complex archaea that bridge the gap between prokaryotes and eukaryotes.</title>
        <authorList>
            <person name="Spang A."/>
            <person name="Saw J.H."/>
            <person name="Jorgensen S.L."/>
            <person name="Zaremba-Niedzwiedzka K."/>
            <person name="Martijn J."/>
            <person name="Lind A.E."/>
            <person name="van Eijk R."/>
            <person name="Schleper C."/>
            <person name="Guy L."/>
            <person name="Ettema T.J."/>
        </authorList>
    </citation>
    <scope>NUCLEOTIDE SEQUENCE</scope>
</reference>
<keyword evidence="12" id="KW-0326">Glycosidase</keyword>
<dbReference type="SUPFAM" id="SSF49785">
    <property type="entry name" value="Galactose-binding domain-like"/>
    <property type="match status" value="1"/>
</dbReference>
<feature type="domain" description="Beta-mannosidase Ig-fold" evidence="17">
    <location>
        <begin position="788"/>
        <end position="879"/>
    </location>
</feature>
<dbReference type="InterPro" id="IPR013783">
    <property type="entry name" value="Ig-like_fold"/>
</dbReference>
<evidence type="ECO:0000256" key="1">
    <source>
        <dbReference type="ARBA" id="ARBA00000829"/>
    </source>
</evidence>
<accession>A0A0F9PZZ2</accession>
<comment type="subcellular location">
    <subcellularLocation>
        <location evidence="2">Lysosome</location>
    </subcellularLocation>
    <subcellularLocation>
        <location evidence="3">Secreted</location>
    </subcellularLocation>
</comment>
<evidence type="ECO:0000256" key="2">
    <source>
        <dbReference type="ARBA" id="ARBA00004371"/>
    </source>
</evidence>
<keyword evidence="7" id="KW-0964">Secreted</keyword>
<keyword evidence="11" id="KW-0458">Lysosome</keyword>
<evidence type="ECO:0000256" key="11">
    <source>
        <dbReference type="ARBA" id="ARBA00023228"/>
    </source>
</evidence>
<dbReference type="GO" id="GO:0005975">
    <property type="term" value="P:carbohydrate metabolic process"/>
    <property type="evidence" value="ECO:0007669"/>
    <property type="project" value="InterPro"/>
</dbReference>
<dbReference type="EC" id="3.2.1.25" evidence="6"/>
<keyword evidence="8" id="KW-0732">Signal</keyword>
<dbReference type="InterPro" id="IPR041625">
    <property type="entry name" value="Beta-mannosidase_Ig"/>
</dbReference>
<proteinExistence type="inferred from homology"/>
<dbReference type="Pfam" id="PF00703">
    <property type="entry name" value="Glyco_hydro_2"/>
    <property type="match status" value="1"/>
</dbReference>
<dbReference type="GO" id="GO:0005576">
    <property type="term" value="C:extracellular region"/>
    <property type="evidence" value="ECO:0007669"/>
    <property type="project" value="UniProtKB-SubCell"/>
</dbReference>
<evidence type="ECO:0000259" key="18">
    <source>
        <dbReference type="Pfam" id="PF17786"/>
    </source>
</evidence>
<evidence type="ECO:0000256" key="10">
    <source>
        <dbReference type="ARBA" id="ARBA00023180"/>
    </source>
</evidence>
<feature type="domain" description="Mannosidase Ig/CBM-like" evidence="18">
    <location>
        <begin position="691"/>
        <end position="783"/>
    </location>
</feature>
<sequence>MELIEILQEVEKISLDGTWKLKNIKKSLEINAQVPGTVFEALLENNIIENPFYGKNEHEVKWVYESVWHYEIEFNVELGFLEHENIILCFNGLDTIAEVNLNGEKLGSANNMFVRYDFDVKSKLKETNNKLTVKFNSPTLEAQADIRKHGYKLNTGYAAIPGVPYLRKAQYSFGWDWGPQLPDIGIWKPVELIGHDEVKISSVYCYSKFITDNETKKSKYSDKISTIDTNLVKLFIEVEVSSNLKNLSSLNYNLKIKLKTPDDGVFNKEISLSNKKETIKFDIENPLLWWTHDLGTPNLYQVEVTILKDEVLERITQHIGLRDIQLIRKPDKWGETFYFLLNGIPLFAKGANWIPVDSFIPRGKKLGLYSMNLNYAKRANMNMIRVWGGGIYEDESFYNLCDELGLLVWQDFPFACALYPYNDDFIKNVEREAIQNIKRLRRHPSLALWCGNNEIESLWKWELNRTGIAEDNKKRLNFLINFYLRIFEELLPNLINKLDPTRSYWPSSPSNGFINENLAGRSSNNPNSGDSHYWAVWHGNMPFSAYREFNSRFMSEFGYESFPSLKTIEKFCPIDQYDFNSPSMENHQKNSAGNQKIMDYMDKRFSIPQEFEHQIVLSQITQAEAIEYGVEHWRRNRNEFHCMGSLYWQLNDCWPVASWSSLDYFGRWKALHYFAKRFYHPFFPNVKEDSDKVEFWVINDLKDSQNIKLQWKILKSDGTILMKGEYDSLVLPCSSLKLGAVDVSDINKTEIHRQNNIIFYNLKSNNKNAEIISHGFRLFDVPKLFNLMDPEIESFLEENKEEQKNNNYFKLILKVKNIALYIFIDSNIVDFIASDNFFSMEPHENRIIDIEIIKILKDGKECSKQDIINSFKIKSLYDILN</sequence>
<protein>
    <recommendedName>
        <fullName evidence="14">Beta-mannosidase B</fullName>
        <ecNumber evidence="6">3.2.1.25</ecNumber>
    </recommendedName>
    <alternativeName>
        <fullName evidence="15">Mannanase B</fullName>
    </alternativeName>
</protein>
<dbReference type="GO" id="GO:0006516">
    <property type="term" value="P:glycoprotein catabolic process"/>
    <property type="evidence" value="ECO:0007669"/>
    <property type="project" value="TreeGrafter"/>
</dbReference>
<evidence type="ECO:0000256" key="12">
    <source>
        <dbReference type="ARBA" id="ARBA00023295"/>
    </source>
</evidence>
<dbReference type="PANTHER" id="PTHR43730">
    <property type="entry name" value="BETA-MANNOSIDASE"/>
    <property type="match status" value="1"/>
</dbReference>
<evidence type="ECO:0000256" key="4">
    <source>
        <dbReference type="ARBA" id="ARBA00004740"/>
    </source>
</evidence>
<evidence type="ECO:0000313" key="20">
    <source>
        <dbReference type="EMBL" id="KKN35764.1"/>
    </source>
</evidence>
<dbReference type="AlphaFoldDB" id="A0A0F9PZZ2"/>
<dbReference type="GO" id="GO:0005764">
    <property type="term" value="C:lysosome"/>
    <property type="evidence" value="ECO:0007669"/>
    <property type="project" value="UniProtKB-SubCell"/>
</dbReference>
<evidence type="ECO:0000256" key="9">
    <source>
        <dbReference type="ARBA" id="ARBA00022801"/>
    </source>
</evidence>
<organism evidence="20">
    <name type="scientific">marine sediment metagenome</name>
    <dbReference type="NCBI Taxonomy" id="412755"/>
    <lineage>
        <taxon>unclassified sequences</taxon>
        <taxon>metagenomes</taxon>
        <taxon>ecological metagenomes</taxon>
    </lineage>
</organism>
<comment type="similarity">
    <text evidence="13">Belongs to the glycosyl hydrolase 2 family. Beta-mannosidase B subfamily.</text>
</comment>
<evidence type="ECO:0000256" key="5">
    <source>
        <dbReference type="ARBA" id="ARBA00011738"/>
    </source>
</evidence>
<dbReference type="GO" id="GO:0004567">
    <property type="term" value="F:beta-mannosidase activity"/>
    <property type="evidence" value="ECO:0007669"/>
    <property type="project" value="UniProtKB-EC"/>
</dbReference>
<name>A0A0F9PZZ2_9ZZZZ</name>
<dbReference type="InterPro" id="IPR041447">
    <property type="entry name" value="Mannosidase_ig"/>
</dbReference>
<dbReference type="Pfam" id="PF17753">
    <property type="entry name" value="Ig_mannosidase"/>
    <property type="match status" value="1"/>
</dbReference>
<evidence type="ECO:0000259" key="17">
    <source>
        <dbReference type="Pfam" id="PF17753"/>
    </source>
</evidence>
<dbReference type="FunFam" id="3.20.20.80:FF:000050">
    <property type="entry name" value="Beta-mannosidase B"/>
    <property type="match status" value="1"/>
</dbReference>
<dbReference type="SUPFAM" id="SSF51445">
    <property type="entry name" value="(Trans)glycosidases"/>
    <property type="match status" value="1"/>
</dbReference>
<feature type="domain" description="Glycoside hydrolase family 2 immunoglobulin-like beta-sandwich" evidence="16">
    <location>
        <begin position="234"/>
        <end position="322"/>
    </location>
</feature>
<dbReference type="FunFam" id="2.60.120.260:FF:000060">
    <property type="entry name" value="Probable beta-mannosidase"/>
    <property type="match status" value="1"/>
</dbReference>
<dbReference type="Pfam" id="PF22666">
    <property type="entry name" value="Glyco_hydro_2_N2"/>
    <property type="match status" value="1"/>
</dbReference>
<dbReference type="InterPro" id="IPR036156">
    <property type="entry name" value="Beta-gal/glucu_dom_sf"/>
</dbReference>
<evidence type="ECO:0000256" key="13">
    <source>
        <dbReference type="ARBA" id="ARBA00038429"/>
    </source>
</evidence>
<feature type="domain" description="Beta-mannosidase-like galactose-binding" evidence="19">
    <location>
        <begin position="19"/>
        <end position="188"/>
    </location>
</feature>
<comment type="subunit">
    <text evidence="5">Homodimer.</text>
</comment>
<evidence type="ECO:0000256" key="8">
    <source>
        <dbReference type="ARBA" id="ARBA00022729"/>
    </source>
</evidence>
<comment type="caution">
    <text evidence="20">The sequence shown here is derived from an EMBL/GenBank/DDBJ whole genome shotgun (WGS) entry which is preliminary data.</text>
</comment>
<dbReference type="InterPro" id="IPR054593">
    <property type="entry name" value="Beta-mannosidase-like_N2"/>
</dbReference>